<proteinExistence type="predicted"/>
<protein>
    <submittedName>
        <fullName evidence="1">Uncharacterized protein</fullName>
    </submittedName>
</protein>
<dbReference type="AlphaFoldDB" id="A0AAV2PWF7"/>
<dbReference type="Proteomes" id="UP001497623">
    <property type="component" value="Unassembled WGS sequence"/>
</dbReference>
<evidence type="ECO:0000313" key="2">
    <source>
        <dbReference type="Proteomes" id="UP001497623"/>
    </source>
</evidence>
<gene>
    <name evidence="1" type="ORF">MNOR_LOCUS4189</name>
</gene>
<dbReference type="EMBL" id="CAXKWB010001521">
    <property type="protein sequence ID" value="CAL4064660.1"/>
    <property type="molecule type" value="Genomic_DNA"/>
</dbReference>
<keyword evidence="2" id="KW-1185">Reference proteome</keyword>
<accession>A0AAV2PWF7</accession>
<evidence type="ECO:0000313" key="1">
    <source>
        <dbReference type="EMBL" id="CAL4064660.1"/>
    </source>
</evidence>
<reference evidence="1 2" key="1">
    <citation type="submission" date="2024-05" db="EMBL/GenBank/DDBJ databases">
        <authorList>
            <person name="Wallberg A."/>
        </authorList>
    </citation>
    <scope>NUCLEOTIDE SEQUENCE [LARGE SCALE GENOMIC DNA]</scope>
</reference>
<sequence>MIRLLSKDAHTMMGFIFHKMFSKYTRTVNMATMVMILFTISFGSLLGAPENLSEADLMVRIANTLQAAMENDQCLERFLCQIGAGEGLHNSMTGRIILRIVSYGIYLPHGGHRMFEAVQNIANSASDCCENFICGNSYHVEL</sequence>
<organism evidence="1 2">
    <name type="scientific">Meganyctiphanes norvegica</name>
    <name type="common">Northern krill</name>
    <name type="synonym">Thysanopoda norvegica</name>
    <dbReference type="NCBI Taxonomy" id="48144"/>
    <lineage>
        <taxon>Eukaryota</taxon>
        <taxon>Metazoa</taxon>
        <taxon>Ecdysozoa</taxon>
        <taxon>Arthropoda</taxon>
        <taxon>Crustacea</taxon>
        <taxon>Multicrustacea</taxon>
        <taxon>Malacostraca</taxon>
        <taxon>Eumalacostraca</taxon>
        <taxon>Eucarida</taxon>
        <taxon>Euphausiacea</taxon>
        <taxon>Euphausiidae</taxon>
        <taxon>Meganyctiphanes</taxon>
    </lineage>
</organism>
<name>A0AAV2PWF7_MEGNR</name>
<comment type="caution">
    <text evidence="1">The sequence shown here is derived from an EMBL/GenBank/DDBJ whole genome shotgun (WGS) entry which is preliminary data.</text>
</comment>